<feature type="transmembrane region" description="Helical" evidence="6">
    <location>
        <begin position="273"/>
        <end position="292"/>
    </location>
</feature>
<evidence type="ECO:0000313" key="7">
    <source>
        <dbReference type="EMBL" id="CAG5077968.1"/>
    </source>
</evidence>
<evidence type="ECO:0000256" key="2">
    <source>
        <dbReference type="ARBA" id="ARBA00009773"/>
    </source>
</evidence>
<accession>A0A916JK69</accession>
<dbReference type="Proteomes" id="UP000683507">
    <property type="component" value="Chromosome"/>
</dbReference>
<dbReference type="InterPro" id="IPR002549">
    <property type="entry name" value="AI-2E-like"/>
</dbReference>
<reference evidence="7" key="1">
    <citation type="submission" date="2021-04" db="EMBL/GenBank/DDBJ databases">
        <authorList>
            <person name="Rodrigo-Torres L."/>
            <person name="Arahal R. D."/>
            <person name="Lucena T."/>
        </authorList>
    </citation>
    <scope>NUCLEOTIDE SEQUENCE</scope>
    <source>
        <strain evidence="7">AS29M-1</strain>
    </source>
</reference>
<feature type="transmembrane region" description="Helical" evidence="6">
    <location>
        <begin position="209"/>
        <end position="230"/>
    </location>
</feature>
<evidence type="ECO:0000313" key="8">
    <source>
        <dbReference type="Proteomes" id="UP000683507"/>
    </source>
</evidence>
<feature type="transmembrane region" description="Helical" evidence="6">
    <location>
        <begin position="312"/>
        <end position="334"/>
    </location>
</feature>
<dbReference type="EMBL" id="OU015584">
    <property type="protein sequence ID" value="CAG5077968.1"/>
    <property type="molecule type" value="Genomic_DNA"/>
</dbReference>
<keyword evidence="5 6" id="KW-0472">Membrane</keyword>
<dbReference type="GO" id="GO:0016020">
    <property type="term" value="C:membrane"/>
    <property type="evidence" value="ECO:0007669"/>
    <property type="project" value="UniProtKB-SubCell"/>
</dbReference>
<dbReference type="PANTHER" id="PTHR21716">
    <property type="entry name" value="TRANSMEMBRANE PROTEIN"/>
    <property type="match status" value="1"/>
</dbReference>
<evidence type="ECO:0000256" key="1">
    <source>
        <dbReference type="ARBA" id="ARBA00004141"/>
    </source>
</evidence>
<feature type="transmembrane region" description="Helical" evidence="6">
    <location>
        <begin position="27"/>
        <end position="52"/>
    </location>
</feature>
<evidence type="ECO:0000256" key="5">
    <source>
        <dbReference type="ARBA" id="ARBA00023136"/>
    </source>
</evidence>
<feature type="transmembrane region" description="Helical" evidence="6">
    <location>
        <begin position="159"/>
        <end position="177"/>
    </location>
</feature>
<dbReference type="AlphaFoldDB" id="A0A916JK69"/>
<sequence length="352" mass="39448">MTLKSEVENTRQLKQIKRLLIMMSIPLAFYVLSLLKFIFIPLFAAIFVSVLFMPLVRKMAEKNIPGWLSIIVCVGIIISLMFLGIQVIKISSGEIINADPEFLATAEQRFEDVSVAITKYFAQDEQVAEQSAKSISIQKAQDWFVENGANLVGSIMSNISRFLMFLFFLVLLLANTLDMQKLMHILIFNQKLPSIRTFIKIEKSIVKFIWVKFLLSLFTGIGFTIACYAFDVSFPIFWGFFTFAINFVQMIGSVIAVIVVTIFGVIEISAPGTLLTFSLVLTGVQVLFGGILEPILMGKSFSINTITVLIMLALWGFVWGIPGLIMSVPITVLVKTIMEQIPDTKKYADLMS</sequence>
<proteinExistence type="inferred from homology"/>
<evidence type="ECO:0000256" key="3">
    <source>
        <dbReference type="ARBA" id="ARBA00022692"/>
    </source>
</evidence>
<name>A0A916JK69_9FLAO</name>
<evidence type="ECO:0000256" key="4">
    <source>
        <dbReference type="ARBA" id="ARBA00022989"/>
    </source>
</evidence>
<keyword evidence="3 6" id="KW-0812">Transmembrane</keyword>
<dbReference type="KEGG" id="ptan:CRYO30217_00529"/>
<organism evidence="7 8">
    <name type="scientific">Parvicella tangerina</name>
    <dbReference type="NCBI Taxonomy" id="2829795"/>
    <lineage>
        <taxon>Bacteria</taxon>
        <taxon>Pseudomonadati</taxon>
        <taxon>Bacteroidota</taxon>
        <taxon>Flavobacteriia</taxon>
        <taxon>Flavobacteriales</taxon>
        <taxon>Parvicellaceae</taxon>
        <taxon>Parvicella</taxon>
    </lineage>
</organism>
<dbReference type="Pfam" id="PF01594">
    <property type="entry name" value="AI-2E_transport"/>
    <property type="match status" value="1"/>
</dbReference>
<gene>
    <name evidence="7" type="primary">tqsA</name>
    <name evidence="7" type="ORF">CRYO30217_00529</name>
</gene>
<dbReference type="PANTHER" id="PTHR21716:SF64">
    <property type="entry name" value="AI-2 TRANSPORT PROTEIN TQSA"/>
    <property type="match status" value="1"/>
</dbReference>
<evidence type="ECO:0000256" key="6">
    <source>
        <dbReference type="SAM" id="Phobius"/>
    </source>
</evidence>
<feature type="transmembrane region" description="Helical" evidence="6">
    <location>
        <begin position="236"/>
        <end position="266"/>
    </location>
</feature>
<keyword evidence="8" id="KW-1185">Reference proteome</keyword>
<comment type="subcellular location">
    <subcellularLocation>
        <location evidence="1">Membrane</location>
        <topology evidence="1">Multi-pass membrane protein</topology>
    </subcellularLocation>
</comment>
<feature type="transmembrane region" description="Helical" evidence="6">
    <location>
        <begin position="64"/>
        <end position="85"/>
    </location>
</feature>
<comment type="similarity">
    <text evidence="2">Belongs to the autoinducer-2 exporter (AI-2E) (TC 2.A.86) family.</text>
</comment>
<protein>
    <submittedName>
        <fullName evidence="7">AI-2 transport protein TqsA</fullName>
    </submittedName>
</protein>
<keyword evidence="4 6" id="KW-1133">Transmembrane helix</keyword>
<dbReference type="GO" id="GO:0055085">
    <property type="term" value="P:transmembrane transport"/>
    <property type="evidence" value="ECO:0007669"/>
    <property type="project" value="TreeGrafter"/>
</dbReference>